<evidence type="ECO:0000256" key="2">
    <source>
        <dbReference type="ARBA" id="ARBA00023002"/>
    </source>
</evidence>
<evidence type="ECO:0000313" key="4">
    <source>
        <dbReference type="EMBL" id="MBO0344609.1"/>
    </source>
</evidence>
<proteinExistence type="inferred from homology"/>
<dbReference type="GO" id="GO:0016491">
    <property type="term" value="F:oxidoreductase activity"/>
    <property type="evidence" value="ECO:0007669"/>
    <property type="project" value="UniProtKB-KW"/>
</dbReference>
<accession>A0A939EL65</accession>
<dbReference type="PANTHER" id="PTHR44196">
    <property type="entry name" value="DEHYDROGENASE/REDUCTASE SDR FAMILY MEMBER 7B"/>
    <property type="match status" value="1"/>
</dbReference>
<dbReference type="RefSeq" id="WP_206938732.1">
    <property type="nucleotide sequence ID" value="NZ_JAFLNF010000002.1"/>
</dbReference>
<evidence type="ECO:0000256" key="1">
    <source>
        <dbReference type="ARBA" id="ARBA00006484"/>
    </source>
</evidence>
<dbReference type="InterPro" id="IPR036291">
    <property type="entry name" value="NAD(P)-bd_dom_sf"/>
</dbReference>
<dbReference type="Proteomes" id="UP000664779">
    <property type="component" value="Unassembled WGS sequence"/>
</dbReference>
<keyword evidence="5" id="KW-1185">Reference proteome</keyword>
<evidence type="ECO:0000256" key="3">
    <source>
        <dbReference type="RuleBase" id="RU000363"/>
    </source>
</evidence>
<organism evidence="4 5">
    <name type="scientific">Roseibium limicola</name>
    <dbReference type="NCBI Taxonomy" id="2816037"/>
    <lineage>
        <taxon>Bacteria</taxon>
        <taxon>Pseudomonadati</taxon>
        <taxon>Pseudomonadota</taxon>
        <taxon>Alphaproteobacteria</taxon>
        <taxon>Hyphomicrobiales</taxon>
        <taxon>Stappiaceae</taxon>
        <taxon>Roseibium</taxon>
    </lineage>
</organism>
<evidence type="ECO:0000313" key="5">
    <source>
        <dbReference type="Proteomes" id="UP000664779"/>
    </source>
</evidence>
<name>A0A939EL65_9HYPH</name>
<dbReference type="PRINTS" id="PR00080">
    <property type="entry name" value="SDRFAMILY"/>
</dbReference>
<dbReference type="InterPro" id="IPR002347">
    <property type="entry name" value="SDR_fam"/>
</dbReference>
<protein>
    <submittedName>
        <fullName evidence="4">SDR family NAD(P)-dependent oxidoreductase</fullName>
    </submittedName>
</protein>
<gene>
    <name evidence="4" type="ORF">J0X15_05205</name>
</gene>
<dbReference type="EMBL" id="JAFLNF010000002">
    <property type="protein sequence ID" value="MBO0344609.1"/>
    <property type="molecule type" value="Genomic_DNA"/>
</dbReference>
<dbReference type="GO" id="GO:0016020">
    <property type="term" value="C:membrane"/>
    <property type="evidence" value="ECO:0007669"/>
    <property type="project" value="TreeGrafter"/>
</dbReference>
<dbReference type="SUPFAM" id="SSF51735">
    <property type="entry name" value="NAD(P)-binding Rossmann-fold domains"/>
    <property type="match status" value="1"/>
</dbReference>
<dbReference type="PRINTS" id="PR00081">
    <property type="entry name" value="GDHRDH"/>
</dbReference>
<reference evidence="4" key="1">
    <citation type="submission" date="2021-03" db="EMBL/GenBank/DDBJ databases">
        <title>Roseibium sp. CAU 1637 isolated from Incheon.</title>
        <authorList>
            <person name="Kim W."/>
        </authorList>
    </citation>
    <scope>NUCLEOTIDE SEQUENCE</scope>
    <source>
        <strain evidence="4">CAU 1637</strain>
    </source>
</reference>
<dbReference type="PANTHER" id="PTHR44196:SF1">
    <property type="entry name" value="DEHYDROGENASE_REDUCTASE SDR FAMILY MEMBER 7B"/>
    <property type="match status" value="1"/>
</dbReference>
<comment type="similarity">
    <text evidence="1 3">Belongs to the short-chain dehydrogenases/reductases (SDR) family.</text>
</comment>
<comment type="caution">
    <text evidence="4">The sequence shown here is derived from an EMBL/GenBank/DDBJ whole genome shotgun (WGS) entry which is preliminary data.</text>
</comment>
<keyword evidence="2" id="KW-0560">Oxidoreductase</keyword>
<dbReference type="Gene3D" id="3.40.50.720">
    <property type="entry name" value="NAD(P)-binding Rossmann-like Domain"/>
    <property type="match status" value="1"/>
</dbReference>
<dbReference type="Pfam" id="PF00106">
    <property type="entry name" value="adh_short"/>
    <property type="match status" value="1"/>
</dbReference>
<sequence length="270" mass="29398">MTCEFVATPDTGIAWITGASSGIGRALALRLADEGWTIAATARSVEKLRKLEILGMSTRGKIHAYPGDVTDRDAMRELALRIETEAGPLALLVPNAGVYFPQDGLSGNPDEWQKSFDVNLSGTVNVLLPSIDAMKARGRGQIAIVASVAGYRGLPTSAAYGATKAGLINMAEALKFDLDRANIRIQVINPGFVDTPATADNPFDMPQLIQPEEAAEEIARGLKDKKAFEIFFPRGFVRQLKVMRILPHSWYFRLIAKSTGWDKKPKVGRD</sequence>
<dbReference type="AlphaFoldDB" id="A0A939EL65"/>